<proteinExistence type="predicted"/>
<protein>
    <submittedName>
        <fullName evidence="4">Winged helix-turn-helix domain-containing protein</fullName>
    </submittedName>
</protein>
<dbReference type="EMBL" id="CP074347">
    <property type="protein sequence ID" value="USV01063.1"/>
    <property type="molecule type" value="Genomic_DNA"/>
</dbReference>
<evidence type="ECO:0000256" key="1">
    <source>
        <dbReference type="ARBA" id="ARBA00023125"/>
    </source>
</evidence>
<sequence>MECIINGVVKYNSDDGTLLSPDNAIDMIKLSRVVNELLLLLIKNNHQLLSRDTLLNELWDKRGLNASSNNLSNYVSILRKTLANCGCPQLITTVPKHGFLFEADITILAKTDEEKLPSLVENIEKKLVLPSASTVKGNRFVSHSWLKENIGLLSGVIALALVLWLPGAYDQWSMKSLRTEVLTLDQCKFFLMDDVTRGLENTDTLSILRMIVNNEKLNCDRKANVYYFADKKMDASGHVIMTDLLTYCAYDGKAPCDNYYMSKKENEDKK</sequence>
<dbReference type="SMART" id="SM00862">
    <property type="entry name" value="Trans_reg_C"/>
    <property type="match status" value="1"/>
</dbReference>
<dbReference type="InterPro" id="IPR036388">
    <property type="entry name" value="WH-like_DNA-bd_sf"/>
</dbReference>
<evidence type="ECO:0000313" key="5">
    <source>
        <dbReference type="Proteomes" id="UP001056873"/>
    </source>
</evidence>
<evidence type="ECO:0000256" key="2">
    <source>
        <dbReference type="PROSITE-ProRule" id="PRU01091"/>
    </source>
</evidence>
<keyword evidence="5" id="KW-1185">Reference proteome</keyword>
<evidence type="ECO:0000313" key="4">
    <source>
        <dbReference type="EMBL" id="USV01063.1"/>
    </source>
</evidence>
<name>A0ABY5CSG8_9GAMM</name>
<dbReference type="Gene3D" id="1.10.10.10">
    <property type="entry name" value="Winged helix-like DNA-binding domain superfamily/Winged helix DNA-binding domain"/>
    <property type="match status" value="1"/>
</dbReference>
<accession>A0ABY5CSG8</accession>
<dbReference type="CDD" id="cd00383">
    <property type="entry name" value="trans_reg_C"/>
    <property type="match status" value="1"/>
</dbReference>
<dbReference type="SUPFAM" id="SSF46894">
    <property type="entry name" value="C-terminal effector domain of the bipartite response regulators"/>
    <property type="match status" value="1"/>
</dbReference>
<reference evidence="4" key="1">
    <citation type="journal article" date="2022" name="BMC Genomics">
        <title>Genome sequence of the entomopathogenic Serratia entomophila isolate 626 and characterisation of the species specific itaconate degradation pathway.</title>
        <authorList>
            <person name="Vaughan A.L."/>
            <person name="Altermann E."/>
            <person name="Glare T.R."/>
            <person name="Hurst M.R.H."/>
        </authorList>
    </citation>
    <scope>NUCLEOTIDE SEQUENCE</scope>
    <source>
        <strain evidence="4">626</strain>
    </source>
</reference>
<evidence type="ECO:0000259" key="3">
    <source>
        <dbReference type="PROSITE" id="PS51755"/>
    </source>
</evidence>
<dbReference type="InterPro" id="IPR001867">
    <property type="entry name" value="OmpR/PhoB-type_DNA-bd"/>
</dbReference>
<dbReference type="InterPro" id="IPR016032">
    <property type="entry name" value="Sig_transdc_resp-reg_C-effctor"/>
</dbReference>
<dbReference type="RefSeq" id="WP_166728968.1">
    <property type="nucleotide sequence ID" value="NZ_CAMIPH010000015.1"/>
</dbReference>
<dbReference type="Pfam" id="PF00486">
    <property type="entry name" value="Trans_reg_C"/>
    <property type="match status" value="1"/>
</dbReference>
<feature type="DNA-binding region" description="OmpR/PhoB-type" evidence="2">
    <location>
        <begin position="1"/>
        <end position="103"/>
    </location>
</feature>
<feature type="domain" description="OmpR/PhoB-type" evidence="3">
    <location>
        <begin position="1"/>
        <end position="103"/>
    </location>
</feature>
<organism evidence="4 5">
    <name type="scientific">Serratia entomophila</name>
    <dbReference type="NCBI Taxonomy" id="42906"/>
    <lineage>
        <taxon>Bacteria</taxon>
        <taxon>Pseudomonadati</taxon>
        <taxon>Pseudomonadota</taxon>
        <taxon>Gammaproteobacteria</taxon>
        <taxon>Enterobacterales</taxon>
        <taxon>Yersiniaceae</taxon>
        <taxon>Serratia</taxon>
    </lineage>
</organism>
<dbReference type="PROSITE" id="PS51755">
    <property type="entry name" value="OMPR_PHOB"/>
    <property type="match status" value="1"/>
</dbReference>
<keyword evidence="1 2" id="KW-0238">DNA-binding</keyword>
<dbReference type="Proteomes" id="UP001056873">
    <property type="component" value="Chromosome"/>
</dbReference>
<gene>
    <name evidence="4" type="ORF">KFQ06_00415</name>
</gene>